<dbReference type="EMBL" id="UZAN01045488">
    <property type="protein sequence ID" value="VDP82711.1"/>
    <property type="molecule type" value="Genomic_DNA"/>
</dbReference>
<dbReference type="InterPro" id="IPR006461">
    <property type="entry name" value="PLAC_motif_containing"/>
</dbReference>
<evidence type="ECO:0000313" key="3">
    <source>
        <dbReference type="EMBL" id="VDP82711.1"/>
    </source>
</evidence>
<dbReference type="OrthoDB" id="1045822at2759"/>
<protein>
    <submittedName>
        <fullName evidence="5">G_PROTEIN_RECEP_F1_2 domain-containing protein</fullName>
    </submittedName>
</protein>
<dbReference type="Proteomes" id="UP000272942">
    <property type="component" value="Unassembled WGS sequence"/>
</dbReference>
<feature type="transmembrane region" description="Helical" evidence="2">
    <location>
        <begin position="57"/>
        <end position="75"/>
    </location>
</feature>
<dbReference type="Pfam" id="PF04749">
    <property type="entry name" value="PLAC8"/>
    <property type="match status" value="1"/>
</dbReference>
<proteinExistence type="inferred from homology"/>
<dbReference type="WBParaSite" id="ECPE_0000809401-mRNA-1">
    <property type="protein sequence ID" value="ECPE_0000809401-mRNA-1"/>
    <property type="gene ID" value="ECPE_0000809401"/>
</dbReference>
<gene>
    <name evidence="3" type="ORF">ECPE_LOCUS8072</name>
</gene>
<accession>A0A183AM87</accession>
<feature type="transmembrane region" description="Helical" evidence="2">
    <location>
        <begin position="81"/>
        <end position="109"/>
    </location>
</feature>
<evidence type="ECO:0000256" key="2">
    <source>
        <dbReference type="SAM" id="Phobius"/>
    </source>
</evidence>
<dbReference type="PANTHER" id="PTHR15907">
    <property type="entry name" value="DUF614 FAMILY PROTEIN-RELATED"/>
    <property type="match status" value="1"/>
</dbReference>
<dbReference type="AlphaFoldDB" id="A0A183AM87"/>
<sequence length="249" mass="26794">MAMQYPLNTVQPQPVPGQPQPLGTAQTTVVITTQPGPVPVLTPLKNWTWRLFDIPDCGLFAMSWFCPCLVFGATAQAIGQSYVLCCVAYVFTLLNVYLVPIHILLGCFFRERVRNRYRIRGNLLCDLLAYVFCCPCTLNQEALQADAEQRALAAVPGGQGSNGFSIRLGSRVISLNTDRAAQSTTTVPTATAATTVPGPSVPLLAPTMPYASTDPSVQQPMMPSVPPPYTVSQQLPLGFAVSQTAPAHI</sequence>
<evidence type="ECO:0000313" key="5">
    <source>
        <dbReference type="WBParaSite" id="ECPE_0000809401-mRNA-1"/>
    </source>
</evidence>
<keyword evidence="2" id="KW-0472">Membrane</keyword>
<organism evidence="5">
    <name type="scientific">Echinostoma caproni</name>
    <dbReference type="NCBI Taxonomy" id="27848"/>
    <lineage>
        <taxon>Eukaryota</taxon>
        <taxon>Metazoa</taxon>
        <taxon>Spiralia</taxon>
        <taxon>Lophotrochozoa</taxon>
        <taxon>Platyhelminthes</taxon>
        <taxon>Trematoda</taxon>
        <taxon>Digenea</taxon>
        <taxon>Plagiorchiida</taxon>
        <taxon>Echinostomata</taxon>
        <taxon>Echinostomatoidea</taxon>
        <taxon>Echinostomatidae</taxon>
        <taxon>Echinostoma</taxon>
    </lineage>
</organism>
<evidence type="ECO:0000313" key="4">
    <source>
        <dbReference type="Proteomes" id="UP000272942"/>
    </source>
</evidence>
<comment type="similarity">
    <text evidence="1">Belongs to the cornifelin family.</text>
</comment>
<keyword evidence="2" id="KW-1133">Transmembrane helix</keyword>
<evidence type="ECO:0000256" key="1">
    <source>
        <dbReference type="ARBA" id="ARBA00009024"/>
    </source>
</evidence>
<keyword evidence="4" id="KW-1185">Reference proteome</keyword>
<reference evidence="5" key="1">
    <citation type="submission" date="2016-06" db="UniProtKB">
        <authorList>
            <consortium name="WormBaseParasite"/>
        </authorList>
    </citation>
    <scope>IDENTIFICATION</scope>
</reference>
<reference evidence="3 4" key="2">
    <citation type="submission" date="2018-11" db="EMBL/GenBank/DDBJ databases">
        <authorList>
            <consortium name="Pathogen Informatics"/>
        </authorList>
    </citation>
    <scope>NUCLEOTIDE SEQUENCE [LARGE SCALE GENOMIC DNA]</scope>
    <source>
        <strain evidence="3 4">Egypt</strain>
    </source>
</reference>
<name>A0A183AM87_9TREM</name>
<dbReference type="NCBIfam" id="TIGR01571">
    <property type="entry name" value="A_thal_Cys_rich"/>
    <property type="match status" value="1"/>
</dbReference>
<keyword evidence="2" id="KW-0812">Transmembrane</keyword>